<keyword evidence="3" id="KW-1185">Reference proteome</keyword>
<dbReference type="OrthoDB" id="19138at2759"/>
<gene>
    <name evidence="2" type="ORF">PPERSA_04904</name>
</gene>
<organism evidence="2 3">
    <name type="scientific">Pseudocohnilembus persalinus</name>
    <name type="common">Ciliate</name>
    <dbReference type="NCBI Taxonomy" id="266149"/>
    <lineage>
        <taxon>Eukaryota</taxon>
        <taxon>Sar</taxon>
        <taxon>Alveolata</taxon>
        <taxon>Ciliophora</taxon>
        <taxon>Intramacronucleata</taxon>
        <taxon>Oligohymenophorea</taxon>
        <taxon>Scuticociliatia</taxon>
        <taxon>Philasterida</taxon>
        <taxon>Pseudocohnilembidae</taxon>
        <taxon>Pseudocohnilembus</taxon>
    </lineage>
</organism>
<keyword evidence="1" id="KW-0812">Transmembrane</keyword>
<dbReference type="InParanoid" id="A0A0V0QJN5"/>
<evidence type="ECO:0000313" key="2">
    <source>
        <dbReference type="EMBL" id="KRX02282.1"/>
    </source>
</evidence>
<evidence type="ECO:0000256" key="1">
    <source>
        <dbReference type="SAM" id="Phobius"/>
    </source>
</evidence>
<feature type="transmembrane region" description="Helical" evidence="1">
    <location>
        <begin position="206"/>
        <end position="226"/>
    </location>
</feature>
<comment type="caution">
    <text evidence="2">The sequence shown here is derived from an EMBL/GenBank/DDBJ whole genome shotgun (WGS) entry which is preliminary data.</text>
</comment>
<protein>
    <submittedName>
        <fullName evidence="2">Uncharacterized protein</fullName>
    </submittedName>
</protein>
<proteinExistence type="predicted"/>
<evidence type="ECO:0000313" key="3">
    <source>
        <dbReference type="Proteomes" id="UP000054937"/>
    </source>
</evidence>
<reference evidence="2 3" key="1">
    <citation type="journal article" date="2015" name="Sci. Rep.">
        <title>Genome of the facultative scuticociliatosis pathogen Pseudocohnilembus persalinus provides insight into its virulence through horizontal gene transfer.</title>
        <authorList>
            <person name="Xiong J."/>
            <person name="Wang G."/>
            <person name="Cheng J."/>
            <person name="Tian M."/>
            <person name="Pan X."/>
            <person name="Warren A."/>
            <person name="Jiang C."/>
            <person name="Yuan D."/>
            <person name="Miao W."/>
        </authorList>
    </citation>
    <scope>NUCLEOTIDE SEQUENCE [LARGE SCALE GENOMIC DNA]</scope>
    <source>
        <strain evidence="2">36N120E</strain>
    </source>
</reference>
<dbReference type="EMBL" id="LDAU01000156">
    <property type="protein sequence ID" value="KRX02282.1"/>
    <property type="molecule type" value="Genomic_DNA"/>
</dbReference>
<keyword evidence="1" id="KW-1133">Transmembrane helix</keyword>
<dbReference type="Proteomes" id="UP000054937">
    <property type="component" value="Unassembled WGS sequence"/>
</dbReference>
<name>A0A0V0QJN5_PSEPJ</name>
<sequence>MSLDINRVVELYILIKLHKFYFEQDQDRSEKPLNYILSKLENIDISQDNADIGIIRYLGPQLNIMDGIETKISSKKGENNLKVYTQQLVTVGYKDNEKLINENVFDFELCTQGSVLIGGGQILCNVCQDHGQCQGGYRYNYPDKGYWRFNKSESTYYQCTHVDETCLGNDICKEGYTGILCEQCDFEKGYRLNMFKNCEFCSDNKFYEISFIIFVYLAYVCVLTYTTHKVKQRVDQGLFKKYLMQWGKVINFQNNSSQITKIFIMHLQITYLLQPDYVSLPTFAQGLLNNLTNPQSSMSSSITCYQENLRKQLKESKVSFDQTNFSYILSVVMIFSDKIMLNNLMKGDFKYINEELFNICAINQIKKYKSQDEIIQKTMKYTMKIMKIGLDSFETNQTIEQHNFCQEKSKIIINQDEQKQLLPSFSITTFTPNSTNRQLMPYNRAQTINQSTFSFVTNKNYIQKQSQAPINIVEESTKKYNSSQKIRTLSNTQFTSQENNKSLFTNNLSKNQQQRKFSENIFDIKNSFDPNYSTKIKISKINDEYQNSVDTANSYNQQRDFSPIKNNNNHYLSAKTIREIQQDQDSNRYKRIIIDCPIQKQYVNCNYQQQYQNLYKNQNQDSQTSFGQLPHFKIQQNSEIFQENFNSGSKRDNFCDISQSQLYFKQFEDSNFDIDLVDSSVQKLK</sequence>
<accession>A0A0V0QJN5</accession>
<keyword evidence="1" id="KW-0472">Membrane</keyword>
<dbReference type="AlphaFoldDB" id="A0A0V0QJN5"/>